<evidence type="ECO:0000259" key="13">
    <source>
        <dbReference type="Pfam" id="PF02355"/>
    </source>
</evidence>
<feature type="transmembrane region" description="Helical" evidence="12">
    <location>
        <begin position="239"/>
        <end position="267"/>
    </location>
</feature>
<dbReference type="NCBIfam" id="TIGR00966">
    <property type="entry name" value="transloc_SecF"/>
    <property type="match status" value="1"/>
</dbReference>
<keyword evidence="4 12" id="KW-0812">Transmembrane</keyword>
<dbReference type="PANTHER" id="PTHR30081">
    <property type="entry name" value="PROTEIN-EXPORT MEMBRANE PROTEIN SEC"/>
    <property type="match status" value="1"/>
</dbReference>
<feature type="transmembrane region" description="Helical" evidence="12">
    <location>
        <begin position="146"/>
        <end position="163"/>
    </location>
</feature>
<protein>
    <recommendedName>
        <fullName evidence="12">Protein-export membrane protein SecF</fullName>
    </recommendedName>
</protein>
<evidence type="ECO:0000256" key="4">
    <source>
        <dbReference type="ARBA" id="ARBA00022692"/>
    </source>
</evidence>
<feature type="transmembrane region" description="Helical" evidence="12">
    <location>
        <begin position="273"/>
        <end position="297"/>
    </location>
</feature>
<sequence length="324" mass="35234">MRLRLVPDDTKIDFLRYMRFWLAVSILGVLASFASLAVYGLNYGVDFQGGTLIMASTPETHEVGEFRSLLEGLDVGEVGVTTASDTSGAGRNVVLMRLGVTGEDATHQREVIAQVQEALNGAFPGISYLQIDTVGAKVSDELVRDGVIAVLLSVFGIMIYIWLRFEWQFGLGAAASLLHDAIVVVGMFSFFQLEFDLTIVAAVLTVVGFSINDTVVVFDRVREVLRKYKKMSLYDILNLAFNETLSRTVMTVLTTMLALVAILVFGGPTVRNFAIAVIFGILIGTYSSIYVASAVVLRLGVKRDWDAAKSDGEAPRKAKPDTAA</sequence>
<feature type="transmembrane region" description="Helical" evidence="12">
    <location>
        <begin position="20"/>
        <end position="41"/>
    </location>
</feature>
<dbReference type="AlphaFoldDB" id="A0A2W5NCW3"/>
<evidence type="ECO:0000256" key="12">
    <source>
        <dbReference type="HAMAP-Rule" id="MF_01464"/>
    </source>
</evidence>
<evidence type="ECO:0000256" key="6">
    <source>
        <dbReference type="ARBA" id="ARBA00022989"/>
    </source>
</evidence>
<evidence type="ECO:0000313" key="15">
    <source>
        <dbReference type="Proteomes" id="UP000249185"/>
    </source>
</evidence>
<dbReference type="Proteomes" id="UP000249185">
    <property type="component" value="Unassembled WGS sequence"/>
</dbReference>
<evidence type="ECO:0000256" key="9">
    <source>
        <dbReference type="ARBA" id="ARBA00059018"/>
    </source>
</evidence>
<reference evidence="14 15" key="1">
    <citation type="submission" date="2017-08" db="EMBL/GenBank/DDBJ databases">
        <title>Infants hospitalized years apart are colonized by the same room-sourced microbial strains.</title>
        <authorList>
            <person name="Brooks B."/>
            <person name="Olm M.R."/>
            <person name="Firek B.A."/>
            <person name="Baker R."/>
            <person name="Thomas B.C."/>
            <person name="Morowitz M.J."/>
            <person name="Banfield J.F."/>
        </authorList>
    </citation>
    <scope>NUCLEOTIDE SEQUENCE [LARGE SCALE GENOMIC DNA]</scope>
    <source>
        <strain evidence="14">S2_005_002_R2_34</strain>
    </source>
</reference>
<comment type="caution">
    <text evidence="14">The sequence shown here is derived from an EMBL/GenBank/DDBJ whole genome shotgun (WGS) entry which is preliminary data.</text>
</comment>
<evidence type="ECO:0000256" key="11">
    <source>
        <dbReference type="ARBA" id="ARBA00061053"/>
    </source>
</evidence>
<comment type="subunit">
    <text evidence="12">Forms a complex with SecD. Part of the essential Sec protein translocation apparatus which comprises SecA, SecYEG and auxiliary proteins SecDF-YajC and YidC.</text>
</comment>
<evidence type="ECO:0000256" key="5">
    <source>
        <dbReference type="ARBA" id="ARBA00022927"/>
    </source>
</evidence>
<feature type="transmembrane region" description="Helical" evidence="12">
    <location>
        <begin position="197"/>
        <end position="218"/>
    </location>
</feature>
<dbReference type="Pfam" id="PF02355">
    <property type="entry name" value="SecD_SecF_C"/>
    <property type="match status" value="1"/>
</dbReference>
<keyword evidence="5 12" id="KW-0653">Protein transport</keyword>
<dbReference type="GO" id="GO:0043952">
    <property type="term" value="P:protein transport by the Sec complex"/>
    <property type="evidence" value="ECO:0007669"/>
    <property type="project" value="UniProtKB-UniRule"/>
</dbReference>
<dbReference type="GO" id="GO:0065002">
    <property type="term" value="P:intracellular protein transmembrane transport"/>
    <property type="evidence" value="ECO:0007669"/>
    <property type="project" value="UniProtKB-UniRule"/>
</dbReference>
<comment type="similarity">
    <text evidence="11">In the N-terminal section; belongs to the SecD/SecF family. SecD subfamily.</text>
</comment>
<dbReference type="PANTHER" id="PTHR30081:SF8">
    <property type="entry name" value="PROTEIN TRANSLOCASE SUBUNIT SECF"/>
    <property type="match status" value="1"/>
</dbReference>
<evidence type="ECO:0000256" key="3">
    <source>
        <dbReference type="ARBA" id="ARBA00022475"/>
    </source>
</evidence>
<dbReference type="Gene3D" id="1.20.1640.10">
    <property type="entry name" value="Multidrug efflux transporter AcrB transmembrane domain"/>
    <property type="match status" value="1"/>
</dbReference>
<keyword evidence="7 12" id="KW-0811">Translocation</keyword>
<proteinExistence type="inferred from homology"/>
<dbReference type="InterPro" id="IPR022813">
    <property type="entry name" value="SecD/SecF_arch_bac"/>
</dbReference>
<dbReference type="PRINTS" id="PR01755">
    <property type="entry name" value="SECFTRNLCASE"/>
</dbReference>
<comment type="similarity">
    <text evidence="10">In the C-terminal section; belongs to the SecD/SecF family. SecF subfamily.</text>
</comment>
<dbReference type="FunFam" id="1.20.1640.10:FF:000024">
    <property type="entry name" value="Multifunctional fusion protein"/>
    <property type="match status" value="1"/>
</dbReference>
<dbReference type="EMBL" id="QFPW01000002">
    <property type="protein sequence ID" value="PZQ51366.1"/>
    <property type="molecule type" value="Genomic_DNA"/>
</dbReference>
<dbReference type="Pfam" id="PF07549">
    <property type="entry name" value="Sec_GG"/>
    <property type="match status" value="1"/>
</dbReference>
<keyword evidence="3 12" id="KW-1003">Cell membrane</keyword>
<evidence type="ECO:0000256" key="2">
    <source>
        <dbReference type="ARBA" id="ARBA00022448"/>
    </source>
</evidence>
<feature type="domain" description="Protein export membrane protein SecD/SecF C-terminal" evidence="13">
    <location>
        <begin position="115"/>
        <end position="300"/>
    </location>
</feature>
<dbReference type="InterPro" id="IPR022645">
    <property type="entry name" value="SecD/SecF_bac"/>
</dbReference>
<feature type="transmembrane region" description="Helical" evidence="12">
    <location>
        <begin position="170"/>
        <end position="191"/>
    </location>
</feature>
<dbReference type="HAMAP" id="MF_01464_B">
    <property type="entry name" value="SecF_B"/>
    <property type="match status" value="1"/>
</dbReference>
<comment type="function">
    <text evidence="9 12">Part of the Sec protein translocase complex. Interacts with the SecYEG preprotein conducting channel. SecDF uses the proton motive force (PMF) to complete protein translocation after the ATP-dependent function of SecA.</text>
</comment>
<keyword evidence="6 12" id="KW-1133">Transmembrane helix</keyword>
<gene>
    <name evidence="12 14" type="primary">secF</name>
    <name evidence="14" type="ORF">DI556_04145</name>
</gene>
<evidence type="ECO:0000256" key="7">
    <source>
        <dbReference type="ARBA" id="ARBA00023010"/>
    </source>
</evidence>
<comment type="subcellular location">
    <subcellularLocation>
        <location evidence="1 12">Cell membrane</location>
        <topology evidence="1 12">Multi-pass membrane protein</topology>
    </subcellularLocation>
</comment>
<keyword evidence="2 12" id="KW-0813">Transport</keyword>
<dbReference type="InterPro" id="IPR055344">
    <property type="entry name" value="SecD_SecF_C_bact"/>
</dbReference>
<keyword evidence="8 12" id="KW-0472">Membrane</keyword>
<evidence type="ECO:0000256" key="10">
    <source>
        <dbReference type="ARBA" id="ARBA00060856"/>
    </source>
</evidence>
<evidence type="ECO:0000313" key="14">
    <source>
        <dbReference type="EMBL" id="PZQ51366.1"/>
    </source>
</evidence>
<accession>A0A2W5NCW3</accession>
<dbReference type="InterPro" id="IPR048634">
    <property type="entry name" value="SecD_SecF_C"/>
</dbReference>
<dbReference type="SUPFAM" id="SSF82866">
    <property type="entry name" value="Multidrug efflux transporter AcrB transmembrane domain"/>
    <property type="match status" value="1"/>
</dbReference>
<evidence type="ECO:0000256" key="1">
    <source>
        <dbReference type="ARBA" id="ARBA00004651"/>
    </source>
</evidence>
<dbReference type="GO" id="GO:0006605">
    <property type="term" value="P:protein targeting"/>
    <property type="evidence" value="ECO:0007669"/>
    <property type="project" value="UniProtKB-UniRule"/>
</dbReference>
<dbReference type="InterPro" id="IPR022646">
    <property type="entry name" value="SecD/SecF_CS"/>
</dbReference>
<organism evidence="14 15">
    <name type="scientific">Rhodovulum sulfidophilum</name>
    <name type="common">Rhodobacter sulfidophilus</name>
    <dbReference type="NCBI Taxonomy" id="35806"/>
    <lineage>
        <taxon>Bacteria</taxon>
        <taxon>Pseudomonadati</taxon>
        <taxon>Pseudomonadota</taxon>
        <taxon>Alphaproteobacteria</taxon>
        <taxon>Rhodobacterales</taxon>
        <taxon>Paracoccaceae</taxon>
        <taxon>Rhodovulum</taxon>
    </lineage>
</organism>
<dbReference type="GO" id="GO:0015450">
    <property type="term" value="F:protein-transporting ATPase activity"/>
    <property type="evidence" value="ECO:0007669"/>
    <property type="project" value="InterPro"/>
</dbReference>
<dbReference type="InterPro" id="IPR005665">
    <property type="entry name" value="SecF_bac"/>
</dbReference>
<comment type="similarity">
    <text evidence="12">Belongs to the SecD/SecF family. SecF subfamily.</text>
</comment>
<dbReference type="NCBIfam" id="TIGR00916">
    <property type="entry name" value="2A0604s01"/>
    <property type="match status" value="1"/>
</dbReference>
<name>A0A2W5NCW3_RHOSU</name>
<evidence type="ECO:0000256" key="8">
    <source>
        <dbReference type="ARBA" id="ARBA00023136"/>
    </source>
</evidence>
<dbReference type="GO" id="GO:0005886">
    <property type="term" value="C:plasma membrane"/>
    <property type="evidence" value="ECO:0007669"/>
    <property type="project" value="UniProtKB-SubCell"/>
</dbReference>